<dbReference type="GO" id="GO:0016787">
    <property type="term" value="F:hydrolase activity"/>
    <property type="evidence" value="ECO:0007669"/>
    <property type="project" value="UniProtKB-KW"/>
</dbReference>
<keyword evidence="4" id="KW-1185">Reference proteome</keyword>
<dbReference type="InterPro" id="IPR003010">
    <property type="entry name" value="C-N_Hydrolase"/>
</dbReference>
<evidence type="ECO:0000256" key="1">
    <source>
        <dbReference type="ARBA" id="ARBA00022801"/>
    </source>
</evidence>
<gene>
    <name evidence="3" type="ORF">JWV37_10990</name>
</gene>
<sequence>MSDAKLDYYFRICAKKGIGIVVLGEYVLNSFFKELSTMPQSMAKEQSNYKIKSLKALSAKYELTVIAPLVLVKKEGFVKVTAKFSPRSTHYYPQHWLIHFKHWNEEKFFLEPEAGYDLPVFVHEGVRYGIVNGFEAYFDAVWAEVDKKRVDAVLMPSVSAFDSGSRWRELLRMRALTHNVYILRTNRIGSYKEKESSWHFYGDSFLVNPHGEIEVSLADKEELLVATIDKALLTEARRVWGWRTQWAKKGVIV</sequence>
<proteinExistence type="predicted"/>
<evidence type="ECO:0000313" key="3">
    <source>
        <dbReference type="EMBL" id="MBN2965309.1"/>
    </source>
</evidence>
<protein>
    <submittedName>
        <fullName evidence="3">Carbon-nitrogen hydrolase family protein</fullName>
    </submittedName>
</protein>
<dbReference type="CDD" id="cd07197">
    <property type="entry name" value="nitrilase"/>
    <property type="match status" value="1"/>
</dbReference>
<reference evidence="3 4" key="3">
    <citation type="submission" date="2021-02" db="EMBL/GenBank/DDBJ databases">
        <authorList>
            <person name="Merkel A.Y."/>
        </authorList>
    </citation>
    <scope>NUCLEOTIDE SEQUENCE [LARGE SCALE GENOMIC DNA]</scope>
    <source>
        <strain evidence="3 4">T05b</strain>
    </source>
</reference>
<dbReference type="Pfam" id="PF00795">
    <property type="entry name" value="CN_hydrolase"/>
    <property type="match status" value="1"/>
</dbReference>
<dbReference type="PANTHER" id="PTHR43674">
    <property type="entry name" value="NITRILASE C965.09-RELATED"/>
    <property type="match status" value="1"/>
</dbReference>
<dbReference type="PANTHER" id="PTHR43674:SF2">
    <property type="entry name" value="BETA-UREIDOPROPIONASE"/>
    <property type="match status" value="1"/>
</dbReference>
<dbReference type="EMBL" id="JAFHKK010000031">
    <property type="protein sequence ID" value="MBN2965309.1"/>
    <property type="molecule type" value="Genomic_DNA"/>
</dbReference>
<organism evidence="3 4">
    <name type="scientific">Sulfurospirillum tamanense</name>
    <dbReference type="NCBI Taxonomy" id="2813362"/>
    <lineage>
        <taxon>Bacteria</taxon>
        <taxon>Pseudomonadati</taxon>
        <taxon>Campylobacterota</taxon>
        <taxon>Epsilonproteobacteria</taxon>
        <taxon>Campylobacterales</taxon>
        <taxon>Sulfurospirillaceae</taxon>
        <taxon>Sulfurospirillum</taxon>
    </lineage>
</organism>
<dbReference type="InterPro" id="IPR036526">
    <property type="entry name" value="C-N_Hydrolase_sf"/>
</dbReference>
<comment type="caution">
    <text evidence="3">The sequence shown here is derived from an EMBL/GenBank/DDBJ whole genome shotgun (WGS) entry which is preliminary data.</text>
</comment>
<dbReference type="Proteomes" id="UP000703590">
    <property type="component" value="Unassembled WGS sequence"/>
</dbReference>
<keyword evidence="1 3" id="KW-0378">Hydrolase</keyword>
<evidence type="ECO:0000313" key="4">
    <source>
        <dbReference type="Proteomes" id="UP000703590"/>
    </source>
</evidence>
<dbReference type="Gene3D" id="3.60.110.10">
    <property type="entry name" value="Carbon-nitrogen hydrolase"/>
    <property type="match status" value="1"/>
</dbReference>
<accession>A0ABS2WUH6</accession>
<feature type="domain" description="CN hydrolase" evidence="2">
    <location>
        <begin position="13"/>
        <end position="238"/>
    </location>
</feature>
<reference evidence="4" key="1">
    <citation type="submission" date="2021-02" db="EMBL/GenBank/DDBJ databases">
        <title>Sulfurospirillum tamanensis sp. nov.</title>
        <authorList>
            <person name="Merkel A.Y."/>
        </authorList>
    </citation>
    <scope>NUCLEOTIDE SEQUENCE [LARGE SCALE GENOMIC DNA]</scope>
    <source>
        <strain evidence="4">T05b</strain>
    </source>
</reference>
<dbReference type="SUPFAM" id="SSF56317">
    <property type="entry name" value="Carbon-nitrogen hydrolase"/>
    <property type="match status" value="1"/>
</dbReference>
<name>A0ABS2WUH6_9BACT</name>
<dbReference type="InterPro" id="IPR050345">
    <property type="entry name" value="Aliph_Amidase/BUP"/>
</dbReference>
<reference evidence="3 4" key="2">
    <citation type="submission" date="2021-02" db="EMBL/GenBank/DDBJ databases">
        <title>Sulfurospirillum tamanensis sp. nov.</title>
        <authorList>
            <person name="Frolova A."/>
            <person name="Merkel A."/>
            <person name="Slobodkin A."/>
        </authorList>
    </citation>
    <scope>NUCLEOTIDE SEQUENCE [LARGE SCALE GENOMIC DNA]</scope>
    <source>
        <strain evidence="3 4">T05b</strain>
    </source>
</reference>
<evidence type="ECO:0000259" key="2">
    <source>
        <dbReference type="Pfam" id="PF00795"/>
    </source>
</evidence>